<dbReference type="GO" id="GO:0019159">
    <property type="term" value="F:nicotinamide-nucleotide amidase activity"/>
    <property type="evidence" value="ECO:0007669"/>
    <property type="project" value="UniProtKB-EC"/>
</dbReference>
<feature type="domain" description="CinA C-terminal" evidence="1">
    <location>
        <begin position="7"/>
        <end position="159"/>
    </location>
</feature>
<dbReference type="InterPro" id="IPR008136">
    <property type="entry name" value="CinA_C"/>
</dbReference>
<sequence>MADSITALAKSLGDALQDKGLYISCAESCTGGGIASAITDIAGSSAWFEYGFVTYANEAKTTLLGVPEGLLQAHGAVSEEVVEAMAEGALRKAGADIALASSGIAGPGGGTPTKPVGTVWLAWAWLEDGQIKCRSECCLFEGDRQAVRIKAVERALLLASELPLLG</sequence>
<keyword evidence="3" id="KW-1185">Reference proteome</keyword>
<dbReference type="Proteomes" id="UP000528457">
    <property type="component" value="Unassembled WGS sequence"/>
</dbReference>
<dbReference type="EC" id="3.5.1.42" evidence="2"/>
<proteinExistence type="predicted"/>
<dbReference type="Pfam" id="PF02464">
    <property type="entry name" value="CinA"/>
    <property type="match status" value="1"/>
</dbReference>
<dbReference type="SUPFAM" id="SSF142433">
    <property type="entry name" value="CinA-like"/>
    <property type="match status" value="1"/>
</dbReference>
<dbReference type="EMBL" id="JACHHT010000001">
    <property type="protein sequence ID" value="MBB6521486.1"/>
    <property type="molecule type" value="Genomic_DNA"/>
</dbReference>
<evidence type="ECO:0000259" key="1">
    <source>
        <dbReference type="Pfam" id="PF02464"/>
    </source>
</evidence>
<comment type="caution">
    <text evidence="2">The sequence shown here is derived from an EMBL/GenBank/DDBJ whole genome shotgun (WGS) entry which is preliminary data.</text>
</comment>
<accession>A0A7X0JU86</accession>
<keyword evidence="2" id="KW-0378">Hydrolase</keyword>
<protein>
    <submittedName>
        <fullName evidence="2">Nicotinamide-nucleotide amidase</fullName>
        <ecNumber evidence="2">3.5.1.42</ecNumber>
    </submittedName>
</protein>
<reference evidence="2 3" key="1">
    <citation type="submission" date="2020-08" db="EMBL/GenBank/DDBJ databases">
        <title>Genomic Encyclopedia of Type Strains, Phase IV (KMG-IV): sequencing the most valuable type-strain genomes for metagenomic binning, comparative biology and taxonomic classification.</title>
        <authorList>
            <person name="Goeker M."/>
        </authorList>
    </citation>
    <scope>NUCLEOTIDE SEQUENCE [LARGE SCALE GENOMIC DNA]</scope>
    <source>
        <strain evidence="2 3">DSM 22368</strain>
    </source>
</reference>
<dbReference type="InterPro" id="IPR036653">
    <property type="entry name" value="CinA-like_C"/>
</dbReference>
<dbReference type="RefSeq" id="WP_166848370.1">
    <property type="nucleotide sequence ID" value="NZ_JAAONY010000001.1"/>
</dbReference>
<dbReference type="InParanoid" id="A0A7X0JU86"/>
<gene>
    <name evidence="2" type="ORF">HNR48_001764</name>
</gene>
<evidence type="ECO:0000313" key="2">
    <source>
        <dbReference type="EMBL" id="MBB6521486.1"/>
    </source>
</evidence>
<dbReference type="Gene3D" id="3.90.950.20">
    <property type="entry name" value="CinA-like"/>
    <property type="match status" value="1"/>
</dbReference>
<dbReference type="NCBIfam" id="TIGR00199">
    <property type="entry name" value="PncC_domain"/>
    <property type="match status" value="1"/>
</dbReference>
<organism evidence="2 3">
    <name type="scientific">Pseudoteredinibacter isoporae</name>
    <dbReference type="NCBI Taxonomy" id="570281"/>
    <lineage>
        <taxon>Bacteria</taxon>
        <taxon>Pseudomonadati</taxon>
        <taxon>Pseudomonadota</taxon>
        <taxon>Gammaproteobacteria</taxon>
        <taxon>Cellvibrionales</taxon>
        <taxon>Cellvibrionaceae</taxon>
        <taxon>Pseudoteredinibacter</taxon>
    </lineage>
</organism>
<dbReference type="AlphaFoldDB" id="A0A7X0JU86"/>
<dbReference type="FunCoup" id="A0A7X0JU86">
    <property type="interactions" value="53"/>
</dbReference>
<evidence type="ECO:0000313" key="3">
    <source>
        <dbReference type="Proteomes" id="UP000528457"/>
    </source>
</evidence>
<name>A0A7X0JU86_9GAMM</name>